<organism evidence="1 2">
    <name type="scientific">Streptomyces coelicoflavus</name>
    <dbReference type="NCBI Taxonomy" id="285562"/>
    <lineage>
        <taxon>Bacteria</taxon>
        <taxon>Bacillati</taxon>
        <taxon>Actinomycetota</taxon>
        <taxon>Actinomycetes</taxon>
        <taxon>Kitasatosporales</taxon>
        <taxon>Streptomycetaceae</taxon>
        <taxon>Streptomyces</taxon>
    </lineage>
</organism>
<protein>
    <submittedName>
        <fullName evidence="1">LuxR family transcriptional regulator</fullName>
    </submittedName>
</protein>
<sequence>GSEVLEPRALEYLAYAELRAGRHPQARAHAEEGLRAALRSGQRNTAAHHRAVLALAASIEEEPDVVAGHV</sequence>
<proteinExistence type="predicted"/>
<feature type="non-terminal residue" evidence="1">
    <location>
        <position position="1"/>
    </location>
</feature>
<reference evidence="1 2" key="1">
    <citation type="submission" date="2020-01" db="EMBL/GenBank/DDBJ databases">
        <title>Insect and environment-associated Actinomycetes.</title>
        <authorList>
            <person name="Currrie C."/>
            <person name="Chevrette M."/>
            <person name="Carlson C."/>
            <person name="Stubbendieck R."/>
            <person name="Wendt-Pienkowski E."/>
        </authorList>
    </citation>
    <scope>NUCLEOTIDE SEQUENCE [LARGE SCALE GENOMIC DNA]</scope>
    <source>
        <strain evidence="1 2">SID14163</strain>
    </source>
</reference>
<dbReference type="Proteomes" id="UP000470446">
    <property type="component" value="Unassembled WGS sequence"/>
</dbReference>
<comment type="caution">
    <text evidence="1">The sequence shown here is derived from an EMBL/GenBank/DDBJ whole genome shotgun (WGS) entry which is preliminary data.</text>
</comment>
<accession>A0A7K3PPP3</accession>
<feature type="non-terminal residue" evidence="1">
    <location>
        <position position="70"/>
    </location>
</feature>
<evidence type="ECO:0000313" key="2">
    <source>
        <dbReference type="Proteomes" id="UP000470446"/>
    </source>
</evidence>
<name>A0A7K3PPP3_9ACTN</name>
<dbReference type="AlphaFoldDB" id="A0A7K3PPP3"/>
<evidence type="ECO:0000313" key="1">
    <source>
        <dbReference type="EMBL" id="NEB11930.1"/>
    </source>
</evidence>
<dbReference type="EMBL" id="JAAGMA010000663">
    <property type="protein sequence ID" value="NEB11930.1"/>
    <property type="molecule type" value="Genomic_DNA"/>
</dbReference>
<gene>
    <name evidence="1" type="ORF">G3I32_24330</name>
</gene>